<evidence type="ECO:0000313" key="4">
    <source>
        <dbReference type="Proteomes" id="UP000260823"/>
    </source>
</evidence>
<dbReference type="Proteomes" id="UP000260823">
    <property type="component" value="Unassembled WGS sequence"/>
</dbReference>
<keyword evidence="1" id="KW-0732">Signal</keyword>
<dbReference type="AlphaFoldDB" id="A0A3E2NXS8"/>
<evidence type="ECO:0000313" key="3">
    <source>
        <dbReference type="EMBL" id="RFZ85721.1"/>
    </source>
</evidence>
<dbReference type="InterPro" id="IPR019223">
    <property type="entry name" value="DUF2147"/>
</dbReference>
<accession>A0A3E2NXS8</accession>
<comment type="caution">
    <text evidence="3">The sequence shown here is derived from an EMBL/GenBank/DDBJ whole genome shotgun (WGS) entry which is preliminary data.</text>
</comment>
<reference evidence="3 4" key="1">
    <citation type="submission" date="2018-08" db="EMBL/GenBank/DDBJ databases">
        <title>Mucilaginibacter terrae sp. nov., isolated from manganese diggings.</title>
        <authorList>
            <person name="Huang Y."/>
            <person name="Zhou Z."/>
        </authorList>
    </citation>
    <scope>NUCLEOTIDE SEQUENCE [LARGE SCALE GENOMIC DNA]</scope>
    <source>
        <strain evidence="3 4">ZH6</strain>
    </source>
</reference>
<dbReference type="EMBL" id="QWDE01000001">
    <property type="protein sequence ID" value="RFZ85721.1"/>
    <property type="molecule type" value="Genomic_DNA"/>
</dbReference>
<dbReference type="Gene3D" id="2.40.128.520">
    <property type="match status" value="1"/>
</dbReference>
<sequence length="145" mass="16162">MIRKIFLTTVLAVACVITASAQNADAILGKWLSKTGEGQILIYKKGSKFYGKLAWIKVPNDETGKPKTDEKNPKAELRSRPILGLEIIKDFVFDGDDVYEDGTIYDPKSGKTYSCKMTLKGDVLKIRGYIGISLIGRTENWSRVK</sequence>
<feature type="signal peptide" evidence="1">
    <location>
        <begin position="1"/>
        <end position="21"/>
    </location>
</feature>
<dbReference type="PROSITE" id="PS51257">
    <property type="entry name" value="PROKAR_LIPOPROTEIN"/>
    <property type="match status" value="1"/>
</dbReference>
<dbReference type="Pfam" id="PF09917">
    <property type="entry name" value="DUF2147"/>
    <property type="match status" value="1"/>
</dbReference>
<evidence type="ECO:0000259" key="2">
    <source>
        <dbReference type="Pfam" id="PF09917"/>
    </source>
</evidence>
<name>A0A3E2NXS8_9SPHI</name>
<dbReference type="OrthoDB" id="9814399at2"/>
<dbReference type="PANTHER" id="PTHR36919">
    <property type="entry name" value="BLR1215 PROTEIN"/>
    <property type="match status" value="1"/>
</dbReference>
<feature type="chain" id="PRO_5017818108" evidence="1">
    <location>
        <begin position="22"/>
        <end position="145"/>
    </location>
</feature>
<feature type="domain" description="DUF2147" evidence="2">
    <location>
        <begin position="29"/>
        <end position="143"/>
    </location>
</feature>
<evidence type="ECO:0000256" key="1">
    <source>
        <dbReference type="SAM" id="SignalP"/>
    </source>
</evidence>
<keyword evidence="4" id="KW-1185">Reference proteome</keyword>
<dbReference type="PANTHER" id="PTHR36919:SF2">
    <property type="entry name" value="BLL6627 PROTEIN"/>
    <property type="match status" value="1"/>
</dbReference>
<organism evidence="3 4">
    <name type="scientific">Mucilaginibacter terrenus</name>
    <dbReference type="NCBI Taxonomy" id="2482727"/>
    <lineage>
        <taxon>Bacteria</taxon>
        <taxon>Pseudomonadati</taxon>
        <taxon>Bacteroidota</taxon>
        <taxon>Sphingobacteriia</taxon>
        <taxon>Sphingobacteriales</taxon>
        <taxon>Sphingobacteriaceae</taxon>
        <taxon>Mucilaginibacter</taxon>
    </lineage>
</organism>
<dbReference type="RefSeq" id="WP_117382618.1">
    <property type="nucleotide sequence ID" value="NZ_QWDE01000001.1"/>
</dbReference>
<proteinExistence type="predicted"/>
<gene>
    <name evidence="3" type="ORF">DYU05_09025</name>
</gene>
<protein>
    <submittedName>
        <fullName evidence="3">DUF2147 domain-containing protein</fullName>
    </submittedName>
</protein>